<feature type="compositionally biased region" description="Basic residues" evidence="4">
    <location>
        <begin position="1086"/>
        <end position="1095"/>
    </location>
</feature>
<feature type="compositionally biased region" description="Polar residues" evidence="4">
    <location>
        <begin position="642"/>
        <end position="654"/>
    </location>
</feature>
<comment type="caution">
    <text evidence="6">The sequence shown here is derived from an EMBL/GenBank/DDBJ whole genome shotgun (WGS) entry which is preliminary data.</text>
</comment>
<protein>
    <recommendedName>
        <fullName evidence="5">Timeless N-terminal domain-containing protein</fullName>
    </recommendedName>
</protein>
<dbReference type="InterPro" id="IPR044998">
    <property type="entry name" value="Timeless"/>
</dbReference>
<dbReference type="GO" id="GO:0043111">
    <property type="term" value="P:replication fork arrest"/>
    <property type="evidence" value="ECO:0007669"/>
    <property type="project" value="TreeGrafter"/>
</dbReference>
<evidence type="ECO:0000256" key="1">
    <source>
        <dbReference type="ARBA" id="ARBA00004123"/>
    </source>
</evidence>
<feature type="region of interest" description="Disordered" evidence="4">
    <location>
        <begin position="549"/>
        <end position="681"/>
    </location>
</feature>
<feature type="compositionally biased region" description="Basic residues" evidence="4">
    <location>
        <begin position="552"/>
        <end position="563"/>
    </location>
</feature>
<evidence type="ECO:0000256" key="4">
    <source>
        <dbReference type="SAM" id="MobiDB-lite"/>
    </source>
</evidence>
<dbReference type="GO" id="GO:0031298">
    <property type="term" value="C:replication fork protection complex"/>
    <property type="evidence" value="ECO:0007669"/>
    <property type="project" value="TreeGrafter"/>
</dbReference>
<feature type="compositionally biased region" description="Basic and acidic residues" evidence="4">
    <location>
        <begin position="594"/>
        <end position="624"/>
    </location>
</feature>
<keyword evidence="2" id="KW-0539">Nucleus</keyword>
<feature type="region of interest" description="Disordered" evidence="4">
    <location>
        <begin position="1221"/>
        <end position="1251"/>
    </location>
</feature>
<comment type="subcellular location">
    <subcellularLocation>
        <location evidence="1">Nucleus</location>
    </subcellularLocation>
</comment>
<dbReference type="Proteomes" id="UP000326396">
    <property type="component" value="Linkage Group LG10"/>
</dbReference>
<accession>A0A5N6PXL5</accession>
<dbReference type="PANTHER" id="PTHR22940">
    <property type="entry name" value="TIMEOUT/TIMELESS-2"/>
    <property type="match status" value="1"/>
</dbReference>
<dbReference type="GO" id="GO:0003677">
    <property type="term" value="F:DNA binding"/>
    <property type="evidence" value="ECO:0007669"/>
    <property type="project" value="TreeGrafter"/>
</dbReference>
<dbReference type="GO" id="GO:0000076">
    <property type="term" value="P:DNA replication checkpoint signaling"/>
    <property type="evidence" value="ECO:0007669"/>
    <property type="project" value="TreeGrafter"/>
</dbReference>
<evidence type="ECO:0000259" key="5">
    <source>
        <dbReference type="Pfam" id="PF04821"/>
    </source>
</evidence>
<dbReference type="EMBL" id="SZYD01000002">
    <property type="protein sequence ID" value="KAD7117561.1"/>
    <property type="molecule type" value="Genomic_DNA"/>
</dbReference>
<dbReference type="InterPro" id="IPR006906">
    <property type="entry name" value="Timeless_N"/>
</dbReference>
<dbReference type="Pfam" id="PF04821">
    <property type="entry name" value="TIMELESS"/>
    <property type="match status" value="1"/>
</dbReference>
<evidence type="ECO:0000256" key="3">
    <source>
        <dbReference type="ARBA" id="ARBA00023306"/>
    </source>
</evidence>
<feature type="compositionally biased region" description="Basic and acidic residues" evidence="4">
    <location>
        <begin position="1063"/>
        <end position="1074"/>
    </location>
</feature>
<gene>
    <name evidence="6" type="ORF">E3N88_04829</name>
</gene>
<dbReference type="OrthoDB" id="310853at2759"/>
<feature type="region of interest" description="Disordered" evidence="4">
    <location>
        <begin position="1062"/>
        <end position="1150"/>
    </location>
</feature>
<sequence length="1251" mass="141884">MENLSIICGGLMNVEEDDEENKIYTPEEYCLDNLKDLLRFLRRDDPETREVFKQVCKWNIVGKDILPMIQYCQNDTTLVINAVKVLVFLTMPIEPTSKDIPQQIEYLWGVKSLITLSHAIPVIVTFLESPLEHLEGDVFTDDDWKLVQLVVTLFRNILAIQDITMQQRAAGLASEFILLRDRFLELLFEENVMDLILVLTQHVGGSKGIFRQDNLLLLEIFYYVYKGQLPELIARAYLDADCEVVVGESEATATDLKFMMEEEKAKRRQTMLCSIGARSKFSGSFTRVTMDGSKVLVKGNPCSDSHDSLLKGHQNPHGSSKKMAWESGRMPTTNKKILRLLYDYTDQFLLGGYNVLMQSIREDIEKEHHGIENNDIVVFFQVAEFVMSFQNHKLISSKPDVKVSKSESSRNHDGDSTLFKGNICGSISETMNESMFLLVISKWRSAFEGLKETNNYSFLSAAGSLTKTMIRMLDLVLKMSPEDSKEPQTARVLLYKLFYDQTDQGMTYFLFSLIKAFNAHKQPKSDLADLVETIHIVIRLMESLQSRGTLRVAKKSRKRKKKGLTTSKDADNVTVQNVDLISGGEKTENVSMSTKEKLQDSSADKNLDGDVIHGDDDAIPRDSDQPDATNLETQDAECNVPQMENNSGNANVTTDAPVPANDDDVSDVSSDDEHQESTNEVDFKTSSLVSSLANSSIIQNLCWLLKFYKSNSIRTNHYIISALRRVCEDLELSPMLYQLSLLIIFHTILEEQKSSPCKEYDNIVLFLTSLVREMLKKMKTDPLLFVEVLFWKTRKECHYINCESMIKDLGKMRNGYRKKGDDLSHADLGELGTSGRNGWVRKSIADALGDDEADVVVPVWRDDDQSEENPDEVQAQRILKRSNLNFGEGRESISKGTNTVEELNNEHPFQQNHKRARKRLKPLVLNDALEQKLKDLYEKFKEFPDCSQRIVAELNMEVSPAQVSSKLKEMGFKFMSKKRMGDNSVSNFYEVMEGSPQPLVVRKRIRGLSEDQEMKIRTLFEQFKDKKKCSQMIASALDGDVTFTAAQISRKLRQLGLRLRKPKSGDNMHLRDEDASSSDGETLLSLKKRSKKRQKIVPAKDTPDQNLDQQSDDSADIVLSSVFRSKKKQNKVPSKETPDQNADQLSDDSDNIVLSSVFRKGNSMTKAQESQEHFKNNNTSVETEVIKIDGGLEETAMMTATPDDMQDHELSDHLTDELTDFGDNSSLVTSRNAEGGSRRKLRMIIDPDDED</sequence>
<keyword evidence="3" id="KW-0131">Cell cycle</keyword>
<evidence type="ECO:0000256" key="2">
    <source>
        <dbReference type="ARBA" id="ARBA00023242"/>
    </source>
</evidence>
<feature type="compositionally biased region" description="Acidic residues" evidence="4">
    <location>
        <begin position="661"/>
        <end position="670"/>
    </location>
</feature>
<evidence type="ECO:0000313" key="7">
    <source>
        <dbReference type="Proteomes" id="UP000326396"/>
    </source>
</evidence>
<proteinExistence type="predicted"/>
<organism evidence="6 7">
    <name type="scientific">Mikania micrantha</name>
    <name type="common">bitter vine</name>
    <dbReference type="NCBI Taxonomy" id="192012"/>
    <lineage>
        <taxon>Eukaryota</taxon>
        <taxon>Viridiplantae</taxon>
        <taxon>Streptophyta</taxon>
        <taxon>Embryophyta</taxon>
        <taxon>Tracheophyta</taxon>
        <taxon>Spermatophyta</taxon>
        <taxon>Magnoliopsida</taxon>
        <taxon>eudicotyledons</taxon>
        <taxon>Gunneridae</taxon>
        <taxon>Pentapetalae</taxon>
        <taxon>asterids</taxon>
        <taxon>campanulids</taxon>
        <taxon>Asterales</taxon>
        <taxon>Asteraceae</taxon>
        <taxon>Asteroideae</taxon>
        <taxon>Heliantheae alliance</taxon>
        <taxon>Eupatorieae</taxon>
        <taxon>Mikania</taxon>
    </lineage>
</organism>
<reference evidence="6 7" key="1">
    <citation type="submission" date="2019-05" db="EMBL/GenBank/DDBJ databases">
        <title>Mikania micrantha, genome provides insights into the molecular mechanism of rapid growth.</title>
        <authorList>
            <person name="Liu B."/>
        </authorList>
    </citation>
    <scope>NUCLEOTIDE SEQUENCE [LARGE SCALE GENOMIC DNA]</scope>
    <source>
        <strain evidence="6">NLD-2019</strain>
        <tissue evidence="6">Leaf</tissue>
    </source>
</reference>
<feature type="domain" description="Timeless N-terminal" evidence="5">
    <location>
        <begin position="24"/>
        <end position="283"/>
    </location>
</feature>
<evidence type="ECO:0000313" key="6">
    <source>
        <dbReference type="EMBL" id="KAD7117561.1"/>
    </source>
</evidence>
<dbReference type="GO" id="GO:0006281">
    <property type="term" value="P:DNA repair"/>
    <property type="evidence" value="ECO:0007669"/>
    <property type="project" value="TreeGrafter"/>
</dbReference>
<dbReference type="AlphaFoldDB" id="A0A5N6PXL5"/>
<name>A0A5N6PXL5_9ASTR</name>
<feature type="compositionally biased region" description="Basic and acidic residues" evidence="4">
    <location>
        <begin position="671"/>
        <end position="681"/>
    </location>
</feature>
<feature type="compositionally biased region" description="Polar residues" evidence="4">
    <location>
        <begin position="1222"/>
        <end position="1232"/>
    </location>
</feature>
<keyword evidence="7" id="KW-1185">Reference proteome</keyword>
<dbReference type="PANTHER" id="PTHR22940:SF4">
    <property type="entry name" value="PROTEIN TIMELESS HOMOLOG"/>
    <property type="match status" value="1"/>
</dbReference>